<evidence type="ECO:0000313" key="1">
    <source>
        <dbReference type="EMBL" id="PQO41725.1"/>
    </source>
</evidence>
<gene>
    <name evidence="1" type="ORF">C5Y98_03115</name>
</gene>
<dbReference type="OrthoDB" id="980262at2"/>
<dbReference type="Pfam" id="PF22086">
    <property type="entry name" value="DUF6940"/>
    <property type="match status" value="1"/>
</dbReference>
<proteinExistence type="predicted"/>
<dbReference type="AlphaFoldDB" id="A0A2S8GB94"/>
<accession>A0A2S8GB94</accession>
<sequence>MIEILTKPVSGYRASELRIVEQDVPVSFENVAKRWQESSEFCEQFNNALADVPYESFRWELPGLTSTNWHLPFECIVKESLELCRPANASSFEEYFVAALDDVAVFSNLGGNALLIVPTPVADSAAYPHLAAFTRQAPRLQRASLWRSVGSAFANRIGTKPVWLSTAGAGVPWLHVRLDDRPKYYSYSPYRYVLDADQ</sequence>
<dbReference type="RefSeq" id="WP_105351515.1">
    <property type="nucleotide sequence ID" value="NZ_PUIB01000005.1"/>
</dbReference>
<evidence type="ECO:0000313" key="2">
    <source>
        <dbReference type="Proteomes" id="UP000239388"/>
    </source>
</evidence>
<comment type="caution">
    <text evidence="1">The sequence shown here is derived from an EMBL/GenBank/DDBJ whole genome shotgun (WGS) entry which is preliminary data.</text>
</comment>
<organism evidence="1 2">
    <name type="scientific">Blastopirellula marina</name>
    <dbReference type="NCBI Taxonomy" id="124"/>
    <lineage>
        <taxon>Bacteria</taxon>
        <taxon>Pseudomonadati</taxon>
        <taxon>Planctomycetota</taxon>
        <taxon>Planctomycetia</taxon>
        <taxon>Pirellulales</taxon>
        <taxon>Pirellulaceae</taxon>
        <taxon>Blastopirellula</taxon>
    </lineage>
</organism>
<dbReference type="Proteomes" id="UP000239388">
    <property type="component" value="Unassembled WGS sequence"/>
</dbReference>
<dbReference type="InterPro" id="IPR054220">
    <property type="entry name" value="DUF6940"/>
</dbReference>
<protein>
    <submittedName>
        <fullName evidence="1">Uncharacterized protein</fullName>
    </submittedName>
</protein>
<name>A0A2S8GB94_9BACT</name>
<dbReference type="EMBL" id="PUIB01000005">
    <property type="protein sequence ID" value="PQO41725.1"/>
    <property type="molecule type" value="Genomic_DNA"/>
</dbReference>
<reference evidence="1 2" key="1">
    <citation type="submission" date="2018-02" db="EMBL/GenBank/DDBJ databases">
        <title>Comparative genomes isolates from brazilian mangrove.</title>
        <authorList>
            <person name="Araujo J.E."/>
            <person name="Taketani R.G."/>
            <person name="Silva M.C.P."/>
            <person name="Loureco M.V."/>
            <person name="Andreote F.D."/>
        </authorList>
    </citation>
    <scope>NUCLEOTIDE SEQUENCE [LARGE SCALE GENOMIC DNA]</scope>
    <source>
        <strain evidence="1 2">NAP PRIS-MGV</strain>
    </source>
</reference>